<feature type="region of interest" description="Disordered" evidence="1">
    <location>
        <begin position="1"/>
        <end position="180"/>
    </location>
</feature>
<evidence type="ECO:0000259" key="2">
    <source>
        <dbReference type="Pfam" id="PF11626"/>
    </source>
</evidence>
<organism evidence="3 4">
    <name type="scientific">Naegleria lovaniensis</name>
    <name type="common">Amoeba</name>
    <dbReference type="NCBI Taxonomy" id="51637"/>
    <lineage>
        <taxon>Eukaryota</taxon>
        <taxon>Discoba</taxon>
        <taxon>Heterolobosea</taxon>
        <taxon>Tetramitia</taxon>
        <taxon>Eutetramitia</taxon>
        <taxon>Vahlkampfiidae</taxon>
        <taxon>Naegleria</taxon>
    </lineage>
</organism>
<protein>
    <recommendedName>
        <fullName evidence="2">TRF2-interacting telomeric protein/Rap1 C-terminal domain-containing protein</fullName>
    </recommendedName>
</protein>
<proteinExistence type="predicted"/>
<sequence>MPPVFKGLKRKSKTTQKRKASSSNKNAESSRQSAGEEESPKVGASTSSSSAEPQEPLSPVLGLQALKNPFPAADQADQNDEILDRDLLQTQQDDHEDAELTHPPRTRKRKKKVASSDDENDQDYAPEEENEEGEEEQDESAAKTPKRKAYLPTTSAYRVPVIEDESDRVTSPPSSRKRAKNFTADEDRLVKRVVLDMYDGVPEAVNMQVFELMSRILDGREGQAKSIKKHYYRAGAYLQTETELRETEEEDNAKLLPFKDEILKLKEIIAEEREVEAQRKRAAQLRDIHRLSNEIDAFNARHSPKRTPKKSPGKTSRSSTPRKSPKSSTPTRQRASSSSSREKDEETIYAEKLIEKLASETQKSTDLVAHALYACSGDPKLAARLLDESAELTENEKNRIWTQEEDKVLTMKGRPLKALIDLKGEDLVQARLAWLESAEYGEVEY</sequence>
<dbReference type="EMBL" id="PYSW02000018">
    <property type="protein sequence ID" value="KAG2385486.1"/>
    <property type="molecule type" value="Genomic_DNA"/>
</dbReference>
<dbReference type="InterPro" id="IPR021661">
    <property type="entry name" value="Rap1_C"/>
</dbReference>
<accession>A0AA88GNP9</accession>
<dbReference type="Pfam" id="PF11626">
    <property type="entry name" value="Rap1_C"/>
    <property type="match status" value="1"/>
</dbReference>
<feature type="domain" description="TRF2-interacting telomeric protein/Rap1 C-terminal" evidence="2">
    <location>
        <begin position="364"/>
        <end position="436"/>
    </location>
</feature>
<feature type="region of interest" description="Disordered" evidence="1">
    <location>
        <begin position="294"/>
        <end position="346"/>
    </location>
</feature>
<feature type="compositionally biased region" description="Basic residues" evidence="1">
    <location>
        <begin position="302"/>
        <end position="312"/>
    </location>
</feature>
<dbReference type="AlphaFoldDB" id="A0AA88GNP9"/>
<reference evidence="3 4" key="1">
    <citation type="journal article" date="2018" name="BMC Genomics">
        <title>The genome of Naegleria lovaniensis, the basis for a comparative approach to unravel pathogenicity factors of the human pathogenic amoeba N. fowleri.</title>
        <authorList>
            <person name="Liechti N."/>
            <person name="Schurch N."/>
            <person name="Bruggmann R."/>
            <person name="Wittwer M."/>
        </authorList>
    </citation>
    <scope>NUCLEOTIDE SEQUENCE [LARGE SCALE GENOMIC DNA]</scope>
    <source>
        <strain evidence="3 4">ATCC 30569</strain>
    </source>
</reference>
<dbReference type="Proteomes" id="UP000816034">
    <property type="component" value="Unassembled WGS sequence"/>
</dbReference>
<feature type="compositionally biased region" description="Basic residues" evidence="1">
    <location>
        <begin position="104"/>
        <end position="113"/>
    </location>
</feature>
<name>A0AA88GNP9_NAELO</name>
<evidence type="ECO:0000256" key="1">
    <source>
        <dbReference type="SAM" id="MobiDB-lite"/>
    </source>
</evidence>
<keyword evidence="4" id="KW-1185">Reference proteome</keyword>
<evidence type="ECO:0000313" key="4">
    <source>
        <dbReference type="Proteomes" id="UP000816034"/>
    </source>
</evidence>
<gene>
    <name evidence="3" type="ORF">C9374_003301</name>
</gene>
<feature type="compositionally biased region" description="Acidic residues" evidence="1">
    <location>
        <begin position="116"/>
        <end position="139"/>
    </location>
</feature>
<comment type="caution">
    <text evidence="3">The sequence shown here is derived from an EMBL/GenBank/DDBJ whole genome shotgun (WGS) entry which is preliminary data.</text>
</comment>
<dbReference type="RefSeq" id="XP_044549479.1">
    <property type="nucleotide sequence ID" value="XM_044692815.1"/>
</dbReference>
<feature type="compositionally biased region" description="Low complexity" evidence="1">
    <location>
        <begin position="314"/>
        <end position="332"/>
    </location>
</feature>
<feature type="compositionally biased region" description="Low complexity" evidence="1">
    <location>
        <begin position="21"/>
        <end position="33"/>
    </location>
</feature>
<evidence type="ECO:0000313" key="3">
    <source>
        <dbReference type="EMBL" id="KAG2385486.1"/>
    </source>
</evidence>
<dbReference type="GeneID" id="68095756"/>
<feature type="compositionally biased region" description="Basic residues" evidence="1">
    <location>
        <begin position="7"/>
        <end position="20"/>
    </location>
</feature>